<dbReference type="KEGG" id="tfl:RPIT_13675"/>
<dbReference type="AlphaFoldDB" id="A0A1Q2CJB4"/>
<keyword evidence="1" id="KW-0472">Membrane</keyword>
<gene>
    <name evidence="3" type="ORF">RPIT_13675</name>
</gene>
<evidence type="ECO:0000259" key="2">
    <source>
        <dbReference type="Pfam" id="PF12089"/>
    </source>
</evidence>
<feature type="transmembrane region" description="Helical" evidence="1">
    <location>
        <begin position="90"/>
        <end position="112"/>
    </location>
</feature>
<keyword evidence="1" id="KW-0812">Transmembrane</keyword>
<dbReference type="EMBL" id="CP019605">
    <property type="protein sequence ID" value="AQP46173.1"/>
    <property type="molecule type" value="Genomic_DNA"/>
</dbReference>
<proteinExistence type="predicted"/>
<evidence type="ECO:0000313" key="4">
    <source>
        <dbReference type="Proteomes" id="UP000188324"/>
    </source>
</evidence>
<protein>
    <recommendedName>
        <fullName evidence="2">DUF3566 domain-containing protein</fullName>
    </recommendedName>
</protein>
<dbReference type="InterPro" id="IPR021949">
    <property type="entry name" value="DUF3566_TM"/>
</dbReference>
<reference evidence="3 4" key="1">
    <citation type="journal article" date="2016" name="Int. J. Syst. Evol. Microbiol.">
        <title>Tessaracoccus flavus sp. nov., isolated from the drainage system of a lindane-producing factory.</title>
        <authorList>
            <person name="Kumari R."/>
            <person name="Singh P."/>
            <person name="Schumann P."/>
            <person name="Lal R."/>
        </authorList>
    </citation>
    <scope>NUCLEOTIDE SEQUENCE [LARGE SCALE GENOMIC DNA]</scope>
    <source>
        <strain evidence="3 4">RP1T</strain>
    </source>
</reference>
<dbReference type="STRING" id="1610493.RPIT_13675"/>
<feature type="transmembrane region" description="Helical" evidence="1">
    <location>
        <begin position="147"/>
        <end position="173"/>
    </location>
</feature>
<accession>A0A1Q2CJB4</accession>
<keyword evidence="1" id="KW-1133">Transmembrane helix</keyword>
<name>A0A1Q2CJB4_9ACTN</name>
<dbReference type="Proteomes" id="UP000188324">
    <property type="component" value="Chromosome"/>
</dbReference>
<sequence length="190" mass="19832">MTPSLSERAVSAAKAWATRPVPPVVPAAVPTAVPPTTTPARAAGDVAEASVARSATTADQRARPVRSTRRTRKARLRLARLDPWSVMKTTFLFAIAFGIMLVVATFVVWSVLAGSGAIQAANEFLNTLLGDQDTTFDIGGILSLNRILGFAAVVAAIDVVILTALATLAAFLYNLAATVMGGLEVTLAED</sequence>
<feature type="domain" description="DUF3566" evidence="2">
    <location>
        <begin position="72"/>
        <end position="189"/>
    </location>
</feature>
<evidence type="ECO:0000256" key="1">
    <source>
        <dbReference type="SAM" id="Phobius"/>
    </source>
</evidence>
<keyword evidence="4" id="KW-1185">Reference proteome</keyword>
<dbReference type="Pfam" id="PF12089">
    <property type="entry name" value="DUF3566"/>
    <property type="match status" value="1"/>
</dbReference>
<organism evidence="3 4">
    <name type="scientific">Tessaracoccus flavus</name>
    <dbReference type="NCBI Taxonomy" id="1610493"/>
    <lineage>
        <taxon>Bacteria</taxon>
        <taxon>Bacillati</taxon>
        <taxon>Actinomycetota</taxon>
        <taxon>Actinomycetes</taxon>
        <taxon>Propionibacteriales</taxon>
        <taxon>Propionibacteriaceae</taxon>
        <taxon>Tessaracoccus</taxon>
    </lineage>
</organism>
<evidence type="ECO:0000313" key="3">
    <source>
        <dbReference type="EMBL" id="AQP46173.1"/>
    </source>
</evidence>